<dbReference type="Pfam" id="PF13456">
    <property type="entry name" value="RVT_3"/>
    <property type="match status" value="1"/>
</dbReference>
<evidence type="ECO:0000313" key="5">
    <source>
        <dbReference type="Proteomes" id="UP000436088"/>
    </source>
</evidence>
<accession>A0A6A2WJZ0</accession>
<evidence type="ECO:0000256" key="1">
    <source>
        <dbReference type="SAM" id="MobiDB-lite"/>
    </source>
</evidence>
<reference evidence="4" key="1">
    <citation type="submission" date="2019-09" db="EMBL/GenBank/DDBJ databases">
        <title>Draft genome information of white flower Hibiscus syriacus.</title>
        <authorList>
            <person name="Kim Y.-M."/>
        </authorList>
    </citation>
    <scope>NUCLEOTIDE SEQUENCE [LARGE SCALE GENOMIC DNA]</scope>
    <source>
        <strain evidence="4">YM2019G1</strain>
    </source>
</reference>
<evidence type="ECO:0008006" key="6">
    <source>
        <dbReference type="Google" id="ProtNLM"/>
    </source>
</evidence>
<dbReference type="Proteomes" id="UP000436088">
    <property type="component" value="Unassembled WGS sequence"/>
</dbReference>
<comment type="caution">
    <text evidence="4">The sequence shown here is derived from an EMBL/GenBank/DDBJ whole genome shotgun (WGS) entry which is preliminary data.</text>
</comment>
<dbReference type="AlphaFoldDB" id="A0A6A2WJZ0"/>
<protein>
    <recommendedName>
        <fullName evidence="6">RNase H type-1 domain-containing protein</fullName>
    </recommendedName>
</protein>
<name>A0A6A2WJZ0_HIBSY</name>
<dbReference type="EMBL" id="VEPZ02001737">
    <property type="protein sequence ID" value="KAE8659488.1"/>
    <property type="molecule type" value="Genomic_DNA"/>
</dbReference>
<dbReference type="InterPro" id="IPR002156">
    <property type="entry name" value="RNaseH_domain"/>
</dbReference>
<sequence>MLKPVNMPHSQLPSQSRMDPPAALRKQPFAAAPYVLTHIHPAKGFSHCTALSMLCEASPWGRKQGSLAAGVGWRVGCGSSISIWNDAWLPGPDIVNALFTADQAATILSIPLPRIAQQDILIWCHDSSGRYSVKVGCGLLLGEACFPLGDPSFLQKDTSQLYDIVWALPLPPKIKISCWGFFKNYIPTVANLFNRRVNVSPICILCNIDQETVAHLVQDCDHFHQVLTELNLIIPPIPVEHQWMLWLSNLFNAFLKTQLVEQMLNHDRWSPPPTNLVKTNFDASFDLSSKSSISGIIIRNNEGLTMAASSIPNQNIPNPEAAEAWACEQAVCLTRDLGFRSAIVEGDAQMVIRKTSARLQQMTDQN</sequence>
<evidence type="ECO:0000259" key="3">
    <source>
        <dbReference type="Pfam" id="PF13966"/>
    </source>
</evidence>
<evidence type="ECO:0000259" key="2">
    <source>
        <dbReference type="Pfam" id="PF13456"/>
    </source>
</evidence>
<dbReference type="PANTHER" id="PTHR47074:SF61">
    <property type="entry name" value="RNASE H TYPE-1 DOMAIN-CONTAINING PROTEIN"/>
    <property type="match status" value="1"/>
</dbReference>
<proteinExistence type="predicted"/>
<feature type="compositionally biased region" description="Polar residues" evidence="1">
    <location>
        <begin position="8"/>
        <end position="17"/>
    </location>
</feature>
<feature type="region of interest" description="Disordered" evidence="1">
    <location>
        <begin position="1"/>
        <end position="22"/>
    </location>
</feature>
<organism evidence="4 5">
    <name type="scientific">Hibiscus syriacus</name>
    <name type="common">Rose of Sharon</name>
    <dbReference type="NCBI Taxonomy" id="106335"/>
    <lineage>
        <taxon>Eukaryota</taxon>
        <taxon>Viridiplantae</taxon>
        <taxon>Streptophyta</taxon>
        <taxon>Embryophyta</taxon>
        <taxon>Tracheophyta</taxon>
        <taxon>Spermatophyta</taxon>
        <taxon>Magnoliopsida</taxon>
        <taxon>eudicotyledons</taxon>
        <taxon>Gunneridae</taxon>
        <taxon>Pentapetalae</taxon>
        <taxon>rosids</taxon>
        <taxon>malvids</taxon>
        <taxon>Malvales</taxon>
        <taxon>Malvaceae</taxon>
        <taxon>Malvoideae</taxon>
        <taxon>Hibiscus</taxon>
    </lineage>
</organism>
<dbReference type="PANTHER" id="PTHR47074">
    <property type="entry name" value="BNAC02G40300D PROTEIN"/>
    <property type="match status" value="1"/>
</dbReference>
<dbReference type="InterPro" id="IPR026960">
    <property type="entry name" value="RVT-Znf"/>
</dbReference>
<dbReference type="Pfam" id="PF13966">
    <property type="entry name" value="zf-RVT"/>
    <property type="match status" value="1"/>
</dbReference>
<evidence type="ECO:0000313" key="4">
    <source>
        <dbReference type="EMBL" id="KAE8659488.1"/>
    </source>
</evidence>
<dbReference type="GO" id="GO:0003676">
    <property type="term" value="F:nucleic acid binding"/>
    <property type="evidence" value="ECO:0007669"/>
    <property type="project" value="InterPro"/>
</dbReference>
<gene>
    <name evidence="4" type="ORF">F3Y22_tig00116962pilonHSYRG00524</name>
</gene>
<dbReference type="GO" id="GO:0004523">
    <property type="term" value="F:RNA-DNA hybrid ribonuclease activity"/>
    <property type="evidence" value="ECO:0007669"/>
    <property type="project" value="InterPro"/>
</dbReference>
<feature type="domain" description="Reverse transcriptase zinc-binding" evidence="3">
    <location>
        <begin position="156"/>
        <end position="225"/>
    </location>
</feature>
<keyword evidence="5" id="KW-1185">Reference proteome</keyword>
<feature type="domain" description="RNase H type-1" evidence="2">
    <location>
        <begin position="280"/>
        <end position="359"/>
    </location>
</feature>
<dbReference type="InterPro" id="IPR052929">
    <property type="entry name" value="RNase_H-like_EbsB-rel"/>
</dbReference>